<evidence type="ECO:0000313" key="2">
    <source>
        <dbReference type="Proteomes" id="UP000594842"/>
    </source>
</evidence>
<protein>
    <submittedName>
        <fullName evidence="1">Uncharacterized protein</fullName>
    </submittedName>
</protein>
<dbReference type="GeneID" id="63025937"/>
<accession>A0A7T1NWV7</accession>
<organism evidence="1 2">
    <name type="scientific">Gordonia phage Dexdert</name>
    <dbReference type="NCBI Taxonomy" id="2794946"/>
    <lineage>
        <taxon>Viruses</taxon>
        <taxon>Duplodnaviria</taxon>
        <taxon>Heunggongvirae</taxon>
        <taxon>Uroviricota</taxon>
        <taxon>Caudoviricetes</taxon>
        <taxon>Stackebrandtviridae</taxon>
        <taxon>Schenleyvirinae</taxon>
        <taxon>Dexdertvirus</taxon>
        <taxon>Dexdertvirus dexdert</taxon>
    </lineage>
</organism>
<reference evidence="1 2" key="1">
    <citation type="submission" date="2020-12" db="EMBL/GenBank/DDBJ databases">
        <authorList>
            <person name="Kaganovsky A.M."/>
            <person name="Abad L.A."/>
            <person name="Hancock A.M."/>
            <person name="Wiggins Z.F."/>
            <person name="Bellamy Z.J."/>
            <person name="Moore L.A."/>
            <person name="Neal J.P."/>
            <person name="Poydras T.E."/>
            <person name="Timmer K."/>
            <person name="DeJong R."/>
            <person name="Gissendanner C.R."/>
            <person name="Findley A.M."/>
            <person name="Garlena R.A."/>
            <person name="Russell D.A."/>
            <person name="Jacobs-Sera D."/>
            <person name="Hatfull G.F."/>
        </authorList>
    </citation>
    <scope>NUCLEOTIDE SEQUENCE [LARGE SCALE GENOMIC DNA]</scope>
</reference>
<name>A0A7T1NWV7_9CAUD</name>
<gene>
    <name evidence="1" type="primary">64</name>
    <name evidence="1" type="ORF">SEA_DEXDERT_64</name>
</gene>
<keyword evidence="2" id="KW-1185">Reference proteome</keyword>
<sequence>MSDHNLDRLTCSTSQYDERADTSDKAGKVQVWAAAVCECSNSSNAYLWIEQHTVIGYPDLVLDVLERCGHDALALHQIHRRTHSDA</sequence>
<dbReference type="RefSeq" id="YP_010001444.1">
    <property type="nucleotide sequence ID" value="NC_053210.1"/>
</dbReference>
<proteinExistence type="predicted"/>
<evidence type="ECO:0000313" key="1">
    <source>
        <dbReference type="EMBL" id="QPO17060.1"/>
    </source>
</evidence>
<dbReference type="Proteomes" id="UP000594842">
    <property type="component" value="Segment"/>
</dbReference>
<dbReference type="KEGG" id="vg:63025937"/>
<dbReference type="EMBL" id="MW314849">
    <property type="protein sequence ID" value="QPO17060.1"/>
    <property type="molecule type" value="Genomic_DNA"/>
</dbReference>